<dbReference type="EMBL" id="JAWWNJ010000046">
    <property type="protein sequence ID" value="KAK7018521.1"/>
    <property type="molecule type" value="Genomic_DNA"/>
</dbReference>
<gene>
    <name evidence="2" type="ORF">R3P38DRAFT_2784330</name>
</gene>
<feature type="region of interest" description="Disordered" evidence="1">
    <location>
        <begin position="213"/>
        <end position="246"/>
    </location>
</feature>
<dbReference type="AlphaFoldDB" id="A0AAW0AZQ3"/>
<feature type="compositionally biased region" description="Acidic residues" evidence="1">
    <location>
        <begin position="386"/>
        <end position="395"/>
    </location>
</feature>
<keyword evidence="3" id="KW-1185">Reference proteome</keyword>
<feature type="compositionally biased region" description="Basic and acidic residues" evidence="1">
    <location>
        <begin position="431"/>
        <end position="448"/>
    </location>
</feature>
<reference evidence="2 3" key="1">
    <citation type="journal article" date="2024" name="J Genomics">
        <title>Draft genome sequencing and assembly of Favolaschia claudopus CIRM-BRFM 2984 isolated from oak limbs.</title>
        <authorList>
            <person name="Navarro D."/>
            <person name="Drula E."/>
            <person name="Chaduli D."/>
            <person name="Cazenave R."/>
            <person name="Ahrendt S."/>
            <person name="Wang J."/>
            <person name="Lipzen A."/>
            <person name="Daum C."/>
            <person name="Barry K."/>
            <person name="Grigoriev I.V."/>
            <person name="Favel A."/>
            <person name="Rosso M.N."/>
            <person name="Martin F."/>
        </authorList>
    </citation>
    <scope>NUCLEOTIDE SEQUENCE [LARGE SCALE GENOMIC DNA]</scope>
    <source>
        <strain evidence="2 3">CIRM-BRFM 2984</strain>
    </source>
</reference>
<proteinExistence type="predicted"/>
<feature type="compositionally biased region" description="Basic and acidic residues" evidence="1">
    <location>
        <begin position="484"/>
        <end position="504"/>
    </location>
</feature>
<name>A0AAW0AZQ3_9AGAR</name>
<feature type="region of interest" description="Disordered" evidence="1">
    <location>
        <begin position="363"/>
        <end position="600"/>
    </location>
</feature>
<evidence type="ECO:0000313" key="2">
    <source>
        <dbReference type="EMBL" id="KAK7018521.1"/>
    </source>
</evidence>
<comment type="caution">
    <text evidence="2">The sequence shown here is derived from an EMBL/GenBank/DDBJ whole genome shotgun (WGS) entry which is preliminary data.</text>
</comment>
<sequence>MAKKTRKNWKRIAKKDRKNLKLWAEGVRETILRPHIAAYTDALERGWRAERDYVKDVCNEFHALISWRLRDEEEPELPLPEYDPCAIPETEELSDEEMEEKRVRVETLNARIGRWLKYRARRLRRPLTRDPKKDPWARLLCKLTGMNPPSKARQGYQQYMNESYDTIIEPVVRARWNAQTVGEDGTSLRTTKRIDANFRATVARELFKELPEEEQDALRSRAKDEAQRAKDEYATKLKEGPSKDPAERQKCIDQLGAFMAILLREIYEHTGLVSFAVFGGPVPNHGGELRTLTVAHGRDLRPGGTTFPLWAKARFGRDVLDFMKEWLKGVYTKQQCEESALPDADDALAGAKYRIDDHEDLGWSRVDGADSEDDEESDSETSSSSGDDDVDSEMEADVRAKKKSKKEKGKQKERRKEKKRKGDDDDDDEGTDKGKGKKRETAKTKKGEGSGGKRKAKEVIGEEGVESSKRKKTGDNSATKKRKAAEPAHDGPSKRVKGGEKAGDAEDETSNPRPKPVRKQKTVTLPNTVDGGEGGEAGSGGSNDPPPAAPLGDGNPGRGGSNDPPPVAPLGDGNPAPPQDRAAGGGERAAMNPPPPPCPEDAGEWFQGVYVEVVVEPVGDCFNNLLVAWADLERAYLWVKKPLTGRSSLSAANRPSQVALWIGAGRGLRGGPMSKGAGPTIGSVVKFEQNWWAWWASLQPPWRVRDAGHPERFSREEYGAKTSEDWDTLRAPGQNGMLSVIATLYWWGVKLKDKVDGEEKRSWVEAVCDVKWMILGLTAMETRAAAA</sequence>
<protein>
    <submittedName>
        <fullName evidence="2">Uncharacterized protein</fullName>
    </submittedName>
</protein>
<evidence type="ECO:0000313" key="3">
    <source>
        <dbReference type="Proteomes" id="UP001362999"/>
    </source>
</evidence>
<feature type="compositionally biased region" description="Acidic residues" evidence="1">
    <location>
        <begin position="369"/>
        <end position="379"/>
    </location>
</feature>
<organism evidence="2 3">
    <name type="scientific">Favolaschia claudopus</name>
    <dbReference type="NCBI Taxonomy" id="2862362"/>
    <lineage>
        <taxon>Eukaryota</taxon>
        <taxon>Fungi</taxon>
        <taxon>Dikarya</taxon>
        <taxon>Basidiomycota</taxon>
        <taxon>Agaricomycotina</taxon>
        <taxon>Agaricomycetes</taxon>
        <taxon>Agaricomycetidae</taxon>
        <taxon>Agaricales</taxon>
        <taxon>Marasmiineae</taxon>
        <taxon>Mycenaceae</taxon>
        <taxon>Favolaschia</taxon>
    </lineage>
</organism>
<dbReference type="Proteomes" id="UP001362999">
    <property type="component" value="Unassembled WGS sequence"/>
</dbReference>
<evidence type="ECO:0000256" key="1">
    <source>
        <dbReference type="SAM" id="MobiDB-lite"/>
    </source>
</evidence>
<feature type="compositionally biased region" description="Gly residues" evidence="1">
    <location>
        <begin position="531"/>
        <end position="541"/>
    </location>
</feature>
<feature type="compositionally biased region" description="Basic residues" evidence="1">
    <location>
        <begin position="400"/>
        <end position="419"/>
    </location>
</feature>
<accession>A0AAW0AZQ3</accession>